<evidence type="ECO:0000313" key="2">
    <source>
        <dbReference type="EMBL" id="MPN35697.1"/>
    </source>
</evidence>
<organism evidence="2">
    <name type="scientific">bioreactor metagenome</name>
    <dbReference type="NCBI Taxonomy" id="1076179"/>
    <lineage>
        <taxon>unclassified sequences</taxon>
        <taxon>metagenomes</taxon>
        <taxon>ecological metagenomes</taxon>
    </lineage>
</organism>
<dbReference type="Pfam" id="PF02645">
    <property type="entry name" value="DegV"/>
    <property type="match status" value="1"/>
</dbReference>
<dbReference type="PROSITE" id="PS51482">
    <property type="entry name" value="DEGV"/>
    <property type="match status" value="1"/>
</dbReference>
<dbReference type="Gene3D" id="3.30.1180.10">
    <property type="match status" value="1"/>
</dbReference>
<dbReference type="InterPro" id="IPR003797">
    <property type="entry name" value="DegV"/>
</dbReference>
<dbReference type="EMBL" id="VSSQ01089457">
    <property type="protein sequence ID" value="MPN35697.1"/>
    <property type="molecule type" value="Genomic_DNA"/>
</dbReference>
<dbReference type="GO" id="GO:0008289">
    <property type="term" value="F:lipid binding"/>
    <property type="evidence" value="ECO:0007669"/>
    <property type="project" value="UniProtKB-KW"/>
</dbReference>
<proteinExistence type="predicted"/>
<dbReference type="InterPro" id="IPR043168">
    <property type="entry name" value="DegV_C"/>
</dbReference>
<reference evidence="2" key="1">
    <citation type="submission" date="2019-08" db="EMBL/GenBank/DDBJ databases">
        <authorList>
            <person name="Kucharzyk K."/>
            <person name="Murdoch R.W."/>
            <person name="Higgins S."/>
            <person name="Loffler F."/>
        </authorList>
    </citation>
    <scope>NUCLEOTIDE SEQUENCE</scope>
</reference>
<dbReference type="PANTHER" id="PTHR33434">
    <property type="entry name" value="DEGV DOMAIN-CONTAINING PROTEIN DR_1986-RELATED"/>
    <property type="match status" value="1"/>
</dbReference>
<dbReference type="PANTHER" id="PTHR33434:SF8">
    <property type="entry name" value="DEGV DOMAIN-CONTAINING PROTEIN SPR1019"/>
    <property type="match status" value="1"/>
</dbReference>
<dbReference type="Gene3D" id="3.40.50.10170">
    <property type="match status" value="1"/>
</dbReference>
<protein>
    <recommendedName>
        <fullName evidence="3">DegV domain-containing protein</fullName>
    </recommendedName>
</protein>
<comment type="caution">
    <text evidence="2">The sequence shown here is derived from an EMBL/GenBank/DDBJ whole genome shotgun (WGS) entry which is preliminary data.</text>
</comment>
<dbReference type="AlphaFoldDB" id="A0A645H9L8"/>
<evidence type="ECO:0008006" key="3">
    <source>
        <dbReference type="Google" id="ProtNLM"/>
    </source>
</evidence>
<evidence type="ECO:0000256" key="1">
    <source>
        <dbReference type="ARBA" id="ARBA00023121"/>
    </source>
</evidence>
<accession>A0A645H9L8</accession>
<gene>
    <name evidence="2" type="ORF">SDC9_183195</name>
</gene>
<sequence length="194" mass="20849">MSGLYARYSEYIATNPTAAVYLVDSLLNSGAQGLLARYAAGRLHEGEEPGAVAQSLEALRKRTKILVSLPSLKAMVASGRLNGRLGGILMRIGFLPLVTINAHGEGTVTGLSFSRKRSDKLLLDKLRPGSIERYALVHAGDEQRARQAAGDIKARIGMEPDYICEISSVVTNFAGEGAYAVAYIEKEKDGKKPL</sequence>
<name>A0A645H9L8_9ZZZZ</name>
<dbReference type="SUPFAM" id="SSF82549">
    <property type="entry name" value="DAK1/DegV-like"/>
    <property type="match status" value="1"/>
</dbReference>
<dbReference type="InterPro" id="IPR050270">
    <property type="entry name" value="DegV_domain_contain"/>
</dbReference>
<keyword evidence="1" id="KW-0446">Lipid-binding</keyword>